<name>A0A316HWT9_9PSEU</name>
<organism evidence="1 2">
    <name type="scientific">Lentzea atacamensis</name>
    <dbReference type="NCBI Taxonomy" id="531938"/>
    <lineage>
        <taxon>Bacteria</taxon>
        <taxon>Bacillati</taxon>
        <taxon>Actinomycetota</taxon>
        <taxon>Actinomycetes</taxon>
        <taxon>Pseudonocardiales</taxon>
        <taxon>Pseudonocardiaceae</taxon>
        <taxon>Lentzea</taxon>
    </lineage>
</organism>
<dbReference type="EMBL" id="QGHB01000008">
    <property type="protein sequence ID" value="PWK84583.1"/>
    <property type="molecule type" value="Genomic_DNA"/>
</dbReference>
<protein>
    <submittedName>
        <fullName evidence="1">Uncharacterized protein</fullName>
    </submittedName>
</protein>
<reference evidence="1 2" key="1">
    <citation type="submission" date="2018-05" db="EMBL/GenBank/DDBJ databases">
        <title>Genomic Encyclopedia of Type Strains, Phase IV (KMG-IV): sequencing the most valuable type-strain genomes for metagenomic binning, comparative biology and taxonomic classification.</title>
        <authorList>
            <person name="Goeker M."/>
        </authorList>
    </citation>
    <scope>NUCLEOTIDE SEQUENCE [LARGE SCALE GENOMIC DNA]</scope>
    <source>
        <strain evidence="1 2">DSM 45480</strain>
    </source>
</reference>
<evidence type="ECO:0000313" key="1">
    <source>
        <dbReference type="EMBL" id="PWK84583.1"/>
    </source>
</evidence>
<dbReference type="RefSeq" id="WP_109638870.1">
    <property type="nucleotide sequence ID" value="NZ_QGHB01000008.1"/>
</dbReference>
<dbReference type="AlphaFoldDB" id="A0A316HWT9"/>
<evidence type="ECO:0000313" key="2">
    <source>
        <dbReference type="Proteomes" id="UP000246005"/>
    </source>
</evidence>
<comment type="caution">
    <text evidence="1">The sequence shown here is derived from an EMBL/GenBank/DDBJ whole genome shotgun (WGS) entry which is preliminary data.</text>
</comment>
<sequence>MTIDIRAGLGIPTEGALELHVNPEAAAELREALEGAGLDVDEGFAHADSSGKPDVILLIGTVSAALPGLAKVLDVVLHRHDQKHFRVGEVEAKGYTAKELLPLLHELESTRGRATEEWQKHTGIEVD</sequence>
<proteinExistence type="predicted"/>
<gene>
    <name evidence="1" type="ORF">C8D88_108198</name>
</gene>
<dbReference type="Proteomes" id="UP000246005">
    <property type="component" value="Unassembled WGS sequence"/>
</dbReference>
<accession>A0A316HWT9</accession>